<accession>A0AAV4FV10</accession>
<dbReference type="EMBL" id="BMAT01011680">
    <property type="protein sequence ID" value="GFR77187.1"/>
    <property type="molecule type" value="Genomic_DNA"/>
</dbReference>
<dbReference type="AlphaFoldDB" id="A0AAV4FV10"/>
<keyword evidence="2" id="KW-1185">Reference proteome</keyword>
<evidence type="ECO:0000313" key="1">
    <source>
        <dbReference type="EMBL" id="GFR77187.1"/>
    </source>
</evidence>
<protein>
    <submittedName>
        <fullName evidence="1">Uncharacterized protein</fullName>
    </submittedName>
</protein>
<dbReference type="Proteomes" id="UP000762676">
    <property type="component" value="Unassembled WGS sequence"/>
</dbReference>
<organism evidence="1 2">
    <name type="scientific">Elysia marginata</name>
    <dbReference type="NCBI Taxonomy" id="1093978"/>
    <lineage>
        <taxon>Eukaryota</taxon>
        <taxon>Metazoa</taxon>
        <taxon>Spiralia</taxon>
        <taxon>Lophotrochozoa</taxon>
        <taxon>Mollusca</taxon>
        <taxon>Gastropoda</taxon>
        <taxon>Heterobranchia</taxon>
        <taxon>Euthyneura</taxon>
        <taxon>Panpulmonata</taxon>
        <taxon>Sacoglossa</taxon>
        <taxon>Placobranchoidea</taxon>
        <taxon>Plakobranchidae</taxon>
        <taxon>Elysia</taxon>
    </lineage>
</organism>
<comment type="caution">
    <text evidence="1">The sequence shown here is derived from an EMBL/GenBank/DDBJ whole genome shotgun (WGS) entry which is preliminary data.</text>
</comment>
<name>A0AAV4FV10_9GAST</name>
<evidence type="ECO:0000313" key="2">
    <source>
        <dbReference type="Proteomes" id="UP000762676"/>
    </source>
</evidence>
<sequence length="181" mass="19599">MLVVGTDKKLRFEVLSSAVVFSMRSEKPPDVVFVWRLARSDSIHCSNSSSIVFSSSSIYSTITTTTTSTTTTATSITRLPTAESCQCVQTYLPCVSQLTLCSSRDFRSMENKQTAQRRIYNNSDNNGRAAANSLSTSSAKATAAAAVCVVGLVVVVVERQPLHNISIYLFIVSGLVHRPPP</sequence>
<reference evidence="1 2" key="1">
    <citation type="journal article" date="2021" name="Elife">
        <title>Chloroplast acquisition without the gene transfer in kleptoplastic sea slugs, Plakobranchus ocellatus.</title>
        <authorList>
            <person name="Maeda T."/>
            <person name="Takahashi S."/>
            <person name="Yoshida T."/>
            <person name="Shimamura S."/>
            <person name="Takaki Y."/>
            <person name="Nagai Y."/>
            <person name="Toyoda A."/>
            <person name="Suzuki Y."/>
            <person name="Arimoto A."/>
            <person name="Ishii H."/>
            <person name="Satoh N."/>
            <person name="Nishiyama T."/>
            <person name="Hasebe M."/>
            <person name="Maruyama T."/>
            <person name="Minagawa J."/>
            <person name="Obokata J."/>
            <person name="Shigenobu S."/>
        </authorList>
    </citation>
    <scope>NUCLEOTIDE SEQUENCE [LARGE SCALE GENOMIC DNA]</scope>
</reference>
<proteinExistence type="predicted"/>
<gene>
    <name evidence="1" type="ORF">ElyMa_005818800</name>
</gene>